<protein>
    <recommendedName>
        <fullName evidence="1">CHK kinase-like domain-containing protein</fullName>
    </recommendedName>
</protein>
<dbReference type="PANTHER" id="PTHR11012:SF13">
    <property type="entry name" value="CHK KINASE-LIKE DOMAIN-CONTAINING PROTEIN-RELATED"/>
    <property type="match status" value="1"/>
</dbReference>
<dbReference type="OrthoDB" id="411145at2759"/>
<dbReference type="Proteomes" id="UP001107558">
    <property type="component" value="Chromosome 3"/>
</dbReference>
<comment type="caution">
    <text evidence="2">The sequence shown here is derived from an EMBL/GenBank/DDBJ whole genome shotgun (WGS) entry which is preliminary data.</text>
</comment>
<dbReference type="Pfam" id="PF02958">
    <property type="entry name" value="EcKL"/>
    <property type="match status" value="1"/>
</dbReference>
<feature type="domain" description="CHK kinase-like" evidence="1">
    <location>
        <begin position="167"/>
        <end position="361"/>
    </location>
</feature>
<sequence length="450" mass="53122">MSQVGETVVEIASNDFIIEKVHQVELSKDDNNDLVTDNEIPVWLTKDLIKDALCKHLKDNAIVVKDLKVYHLGGKGESFASKMYRVSTYYYSENAENIQFISCILKTLPQSNMALEKLGVNHYNVQNKEMIFYERIIPKLEEILKTIEEDEKTFPTVMAVYYELDLIVLGDLTEKNFLLANRLKGLDMNHIKMTLRCLARMHAASVILHERDEKIFEIYDCGFYTTKTDAFNDMFLTCLESFTDEVASWKEWEDYEYYHQKLKTMQKYVIKNGRNAFNFDRNDFNALNHGDLWTTNIMFQYNSCGFPIQALLIDFQYSFYGSAVLDLHYLLYSSLPDKLRLENLEELIQFYYYEIKSFLERLDYDMTKFLSLHSFQIQVQKRSFYAFSACMLSFPVHTTEKDEDANFESLMGRDNRSMAFKRRIYQNSRFKQIAMDFLPIFDRRGILDLN</sequence>
<dbReference type="InterPro" id="IPR004119">
    <property type="entry name" value="EcKL"/>
</dbReference>
<dbReference type="AlphaFoldDB" id="A0A9J6BQX6"/>
<reference evidence="2" key="1">
    <citation type="submission" date="2021-03" db="EMBL/GenBank/DDBJ databases">
        <title>Chromosome level genome of the anhydrobiotic midge Polypedilum vanderplanki.</title>
        <authorList>
            <person name="Yoshida Y."/>
            <person name="Kikawada T."/>
            <person name="Gusev O."/>
        </authorList>
    </citation>
    <scope>NUCLEOTIDE SEQUENCE</scope>
    <source>
        <strain evidence="2">NIAS01</strain>
        <tissue evidence="2">Whole body or cell culture</tissue>
    </source>
</reference>
<evidence type="ECO:0000259" key="1">
    <source>
        <dbReference type="SMART" id="SM00587"/>
    </source>
</evidence>
<proteinExistence type="predicted"/>
<name>A0A9J6BQX6_POLVA</name>
<dbReference type="SUPFAM" id="SSF56112">
    <property type="entry name" value="Protein kinase-like (PK-like)"/>
    <property type="match status" value="1"/>
</dbReference>
<gene>
    <name evidence="2" type="ORF">PVAND_002220</name>
</gene>
<accession>A0A9J6BQX6</accession>
<dbReference type="EMBL" id="JADBJN010000003">
    <property type="protein sequence ID" value="KAG5672061.1"/>
    <property type="molecule type" value="Genomic_DNA"/>
</dbReference>
<dbReference type="PANTHER" id="PTHR11012">
    <property type="entry name" value="PROTEIN KINASE-LIKE DOMAIN-CONTAINING"/>
    <property type="match status" value="1"/>
</dbReference>
<keyword evidence="3" id="KW-1185">Reference proteome</keyword>
<dbReference type="InterPro" id="IPR011009">
    <property type="entry name" value="Kinase-like_dom_sf"/>
</dbReference>
<dbReference type="Gene3D" id="3.90.1200.10">
    <property type="match status" value="1"/>
</dbReference>
<evidence type="ECO:0000313" key="3">
    <source>
        <dbReference type="Proteomes" id="UP001107558"/>
    </source>
</evidence>
<evidence type="ECO:0000313" key="2">
    <source>
        <dbReference type="EMBL" id="KAG5672061.1"/>
    </source>
</evidence>
<dbReference type="InterPro" id="IPR015897">
    <property type="entry name" value="CHK_kinase-like"/>
</dbReference>
<dbReference type="SMART" id="SM00587">
    <property type="entry name" value="CHK"/>
    <property type="match status" value="1"/>
</dbReference>
<organism evidence="2 3">
    <name type="scientific">Polypedilum vanderplanki</name>
    <name type="common">Sleeping chironomid midge</name>
    <dbReference type="NCBI Taxonomy" id="319348"/>
    <lineage>
        <taxon>Eukaryota</taxon>
        <taxon>Metazoa</taxon>
        <taxon>Ecdysozoa</taxon>
        <taxon>Arthropoda</taxon>
        <taxon>Hexapoda</taxon>
        <taxon>Insecta</taxon>
        <taxon>Pterygota</taxon>
        <taxon>Neoptera</taxon>
        <taxon>Endopterygota</taxon>
        <taxon>Diptera</taxon>
        <taxon>Nematocera</taxon>
        <taxon>Chironomoidea</taxon>
        <taxon>Chironomidae</taxon>
        <taxon>Chironominae</taxon>
        <taxon>Polypedilum</taxon>
        <taxon>Polypedilum</taxon>
    </lineage>
</organism>